<gene>
    <name evidence="2" type="ORF">HOO34_08655</name>
</gene>
<dbReference type="RefSeq" id="WP_187474188.1">
    <property type="nucleotide sequence ID" value="NZ_CP060693.1"/>
</dbReference>
<feature type="domain" description="HD" evidence="1">
    <location>
        <begin position="192"/>
        <end position="372"/>
    </location>
</feature>
<protein>
    <submittedName>
        <fullName evidence="2">HD domain-containing protein</fullName>
    </submittedName>
</protein>
<evidence type="ECO:0000313" key="2">
    <source>
        <dbReference type="EMBL" id="QNM89694.1"/>
    </source>
</evidence>
<sequence>MINPKIIEYIFSSASIQRWNDYPRMVDLVELDKQAHKFIIAYFIAKLEDDINFTHLIEAGIFEFLRRVVVTDIRPDVFRKALQQKSKEINTWVVGKLKSSIENIENGNFLQKFEEFLNDPNMYKKERFILKAASYLSTKWEFSIVYQTSQFLSDIEEVKKDVDAEIEDYYELIGVRKIALNKKLAKIVDLSGRLRFQKRWAQTPRIPETSVLGHMLTVALFSYFYSLEVKACDKRLQNNFFTALFHDLPEALTRDIISPVKYSVDELSEIIAEYEVAKIEDDILPNIPINIQEEFSYILGISKGIKEEFANKVKIDGNITEVDDINKYNLDKYEAIDGLALKQCDKLSAFVEASLSISHGIKSKELISGKKEILKGLKEINGVDFKQIALDIDSEFGSNGQIQTTLDFE</sequence>
<dbReference type="AlphaFoldDB" id="A0A7G9LM45"/>
<accession>A0A7G9LM45</accession>
<evidence type="ECO:0000313" key="3">
    <source>
        <dbReference type="Proteomes" id="UP000515842"/>
    </source>
</evidence>
<dbReference type="Proteomes" id="UP000515842">
    <property type="component" value="Chromosome"/>
</dbReference>
<dbReference type="Pfam" id="PF13023">
    <property type="entry name" value="HD_3"/>
    <property type="match status" value="1"/>
</dbReference>
<dbReference type="SUPFAM" id="SSF109604">
    <property type="entry name" value="HD-domain/PDEase-like"/>
    <property type="match status" value="1"/>
</dbReference>
<dbReference type="InterPro" id="IPR006674">
    <property type="entry name" value="HD_domain"/>
</dbReference>
<dbReference type="EMBL" id="CP060693">
    <property type="protein sequence ID" value="QNM89694.1"/>
    <property type="molecule type" value="Genomic_DNA"/>
</dbReference>
<proteinExistence type="predicted"/>
<name>A0A7G9LM45_9BACT</name>
<evidence type="ECO:0000259" key="1">
    <source>
        <dbReference type="Pfam" id="PF13023"/>
    </source>
</evidence>
<dbReference type="Gene3D" id="1.10.3210.10">
    <property type="entry name" value="Hypothetical protein af1432"/>
    <property type="match status" value="2"/>
</dbReference>
<reference evidence="2 3" key="1">
    <citation type="journal article" date="2020" name="Front. Microbiol.">
        <title>Genomic Analysis and Antimicrobial Resistance of Aliarcobacter cryaerophilus Strains From German Water Poultry.</title>
        <authorList>
            <person name="Muller E."/>
            <person name="Hotzel H."/>
            <person name="Ahlers C."/>
            <person name="Hanel I."/>
            <person name="Tomaso H."/>
            <person name="Abdel-Glil M.Y."/>
        </authorList>
    </citation>
    <scope>NUCLEOTIDE SEQUENCE [LARGE SCALE GENOMIC DNA]</scope>
    <source>
        <strain evidence="2 3">16CS1285-4</strain>
    </source>
</reference>
<organism evidence="2 3">
    <name type="scientific">Aliarcobacter cryaerophilus</name>
    <dbReference type="NCBI Taxonomy" id="28198"/>
    <lineage>
        <taxon>Bacteria</taxon>
        <taxon>Pseudomonadati</taxon>
        <taxon>Campylobacterota</taxon>
        <taxon>Epsilonproteobacteria</taxon>
        <taxon>Campylobacterales</taxon>
        <taxon>Arcobacteraceae</taxon>
        <taxon>Aliarcobacter</taxon>
    </lineage>
</organism>